<feature type="transmembrane region" description="Helical" evidence="3">
    <location>
        <begin position="223"/>
        <end position="243"/>
    </location>
</feature>
<dbReference type="GO" id="GO:0016020">
    <property type="term" value="C:membrane"/>
    <property type="evidence" value="ECO:0007669"/>
    <property type="project" value="UniProtKB-SubCell"/>
</dbReference>
<feature type="transmembrane region" description="Helical" evidence="3">
    <location>
        <begin position="134"/>
        <end position="158"/>
    </location>
</feature>
<dbReference type="AlphaFoldDB" id="A0A3S1AXK4"/>
<dbReference type="InterPro" id="IPR050327">
    <property type="entry name" value="Proton-linked_MCT"/>
</dbReference>
<evidence type="ECO:0000259" key="4">
    <source>
        <dbReference type="PROSITE" id="PS50850"/>
    </source>
</evidence>
<dbReference type="InterPro" id="IPR020846">
    <property type="entry name" value="MFS_dom"/>
</dbReference>
<keyword evidence="3" id="KW-0812">Transmembrane</keyword>
<feature type="compositionally biased region" description="Low complexity" evidence="2">
    <location>
        <begin position="8"/>
        <end position="21"/>
    </location>
</feature>
<feature type="compositionally biased region" description="Low complexity" evidence="2">
    <location>
        <begin position="422"/>
        <end position="431"/>
    </location>
</feature>
<evidence type="ECO:0000256" key="2">
    <source>
        <dbReference type="SAM" id="MobiDB-lite"/>
    </source>
</evidence>
<feature type="transmembrane region" description="Helical" evidence="3">
    <location>
        <begin position="834"/>
        <end position="854"/>
    </location>
</feature>
<feature type="transmembrane region" description="Helical" evidence="3">
    <location>
        <begin position="770"/>
        <end position="796"/>
    </location>
</feature>
<feature type="transmembrane region" description="Helical" evidence="3">
    <location>
        <begin position="802"/>
        <end position="822"/>
    </location>
</feature>
<feature type="transmembrane region" description="Helical" evidence="3">
    <location>
        <begin position="860"/>
        <end position="878"/>
    </location>
</feature>
<feature type="transmembrane region" description="Helical" evidence="3">
    <location>
        <begin position="97"/>
        <end position="122"/>
    </location>
</feature>
<feature type="transmembrane region" description="Helical" evidence="3">
    <location>
        <begin position="190"/>
        <end position="211"/>
    </location>
</feature>
<keyword evidence="3" id="KW-1133">Transmembrane helix</keyword>
<dbReference type="Gene3D" id="1.20.1250.20">
    <property type="entry name" value="MFS general substrate transporter like domains"/>
    <property type="match status" value="2"/>
</dbReference>
<feature type="region of interest" description="Disordered" evidence="2">
    <location>
        <begin position="395"/>
        <end position="437"/>
    </location>
</feature>
<keyword evidence="3" id="KW-0472">Membrane</keyword>
<protein>
    <recommendedName>
        <fullName evidence="4">Major facilitator superfamily (MFS) profile domain-containing protein</fullName>
    </recommendedName>
</protein>
<feature type="transmembrane region" description="Helical" evidence="3">
    <location>
        <begin position="885"/>
        <end position="905"/>
    </location>
</feature>
<feature type="region of interest" description="Disordered" evidence="2">
    <location>
        <begin position="279"/>
        <end position="337"/>
    </location>
</feature>
<comment type="caution">
    <text evidence="5">The sequence shown here is derived from an EMBL/GenBank/DDBJ whole genome shotgun (WGS) entry which is preliminary data.</text>
</comment>
<evidence type="ECO:0000313" key="6">
    <source>
        <dbReference type="Proteomes" id="UP000271974"/>
    </source>
</evidence>
<dbReference type="PANTHER" id="PTHR11360:SF286">
    <property type="entry name" value="GH22266P"/>
    <property type="match status" value="1"/>
</dbReference>
<feature type="region of interest" description="Disordered" evidence="2">
    <location>
        <begin position="1"/>
        <end position="75"/>
    </location>
</feature>
<dbReference type="Pfam" id="PF07690">
    <property type="entry name" value="MFS_1"/>
    <property type="match status" value="2"/>
</dbReference>
<dbReference type="InterPro" id="IPR036259">
    <property type="entry name" value="MFS_trans_sf"/>
</dbReference>
<feature type="domain" description="Major facilitator superfamily (MFS) profile" evidence="4">
    <location>
        <begin position="769"/>
        <end position="952"/>
    </location>
</feature>
<keyword evidence="6" id="KW-1185">Reference proteome</keyword>
<feature type="transmembrane region" description="Helical" evidence="3">
    <location>
        <begin position="165"/>
        <end position="184"/>
    </location>
</feature>
<dbReference type="EMBL" id="RQTK01001304">
    <property type="protein sequence ID" value="RUS70924.1"/>
    <property type="molecule type" value="Genomic_DNA"/>
</dbReference>
<feature type="transmembrane region" description="Helical" evidence="3">
    <location>
        <begin position="255"/>
        <end position="276"/>
    </location>
</feature>
<feature type="transmembrane region" description="Helical" evidence="3">
    <location>
        <begin position="925"/>
        <end position="947"/>
    </location>
</feature>
<dbReference type="OrthoDB" id="6499973at2759"/>
<dbReference type="Proteomes" id="UP000271974">
    <property type="component" value="Unassembled WGS sequence"/>
</dbReference>
<gene>
    <name evidence="5" type="ORF">EGW08_021314</name>
</gene>
<evidence type="ECO:0000313" key="5">
    <source>
        <dbReference type="EMBL" id="RUS70924.1"/>
    </source>
</evidence>
<accession>A0A3S1AXK4</accession>
<feature type="compositionally biased region" description="Low complexity" evidence="2">
    <location>
        <begin position="293"/>
        <end position="317"/>
    </location>
</feature>
<proteinExistence type="predicted"/>
<organism evidence="5 6">
    <name type="scientific">Elysia chlorotica</name>
    <name type="common">Eastern emerald elysia</name>
    <name type="synonym">Sea slug</name>
    <dbReference type="NCBI Taxonomy" id="188477"/>
    <lineage>
        <taxon>Eukaryota</taxon>
        <taxon>Metazoa</taxon>
        <taxon>Spiralia</taxon>
        <taxon>Lophotrochozoa</taxon>
        <taxon>Mollusca</taxon>
        <taxon>Gastropoda</taxon>
        <taxon>Heterobranchia</taxon>
        <taxon>Euthyneura</taxon>
        <taxon>Panpulmonata</taxon>
        <taxon>Sacoglossa</taxon>
        <taxon>Placobranchoidea</taxon>
        <taxon>Plakobranchidae</taxon>
        <taxon>Elysia</taxon>
    </lineage>
</organism>
<evidence type="ECO:0000256" key="1">
    <source>
        <dbReference type="ARBA" id="ARBA00004141"/>
    </source>
</evidence>
<dbReference type="PANTHER" id="PTHR11360">
    <property type="entry name" value="MONOCARBOXYLATE TRANSPORTER"/>
    <property type="match status" value="1"/>
</dbReference>
<name>A0A3S1AXK4_ELYCH</name>
<dbReference type="SUPFAM" id="SSF103473">
    <property type="entry name" value="MFS general substrate transporter"/>
    <property type="match status" value="2"/>
</dbReference>
<dbReference type="InterPro" id="IPR011701">
    <property type="entry name" value="MFS"/>
</dbReference>
<dbReference type="PROSITE" id="PS50850">
    <property type="entry name" value="MFS"/>
    <property type="match status" value="1"/>
</dbReference>
<reference evidence="5 6" key="1">
    <citation type="submission" date="2019-01" db="EMBL/GenBank/DDBJ databases">
        <title>A draft genome assembly of the solar-powered sea slug Elysia chlorotica.</title>
        <authorList>
            <person name="Cai H."/>
            <person name="Li Q."/>
            <person name="Fang X."/>
            <person name="Li J."/>
            <person name="Curtis N.E."/>
            <person name="Altenburger A."/>
            <person name="Shibata T."/>
            <person name="Feng M."/>
            <person name="Maeda T."/>
            <person name="Schwartz J.A."/>
            <person name="Shigenobu S."/>
            <person name="Lundholm N."/>
            <person name="Nishiyama T."/>
            <person name="Yang H."/>
            <person name="Hasebe M."/>
            <person name="Li S."/>
            <person name="Pierce S.K."/>
            <person name="Wang J."/>
        </authorList>
    </citation>
    <scope>NUCLEOTIDE SEQUENCE [LARGE SCALE GENOMIC DNA]</scope>
    <source>
        <strain evidence="5">EC2010</strain>
        <tissue evidence="5">Whole organism of an adult</tissue>
    </source>
</reference>
<comment type="subcellular location">
    <subcellularLocation>
        <location evidence="1">Membrane</location>
        <topology evidence="1">Multi-pass membrane protein</topology>
    </subcellularLocation>
</comment>
<sequence length="952" mass="102331">MWLSVAPELETSTSSVFSESTGQGTERPGRGKPTDDILFGAGPDLHGDPGLDSARFKSSGCDVSTSDNDSGAVDDADLTGSDDVIGEPPAHIPDGGYGWVVVAASFFNAFIIDGVGSCYGLILPHVMEKYGSSASVASFAGSLFNALLIMGSVSVALVRKFGYQKVTISGGILACLAFVISAHSPNVVCFVLSYGLFTGCACGLVFLPSVVIVNSYFHEKRGLANGIISSGSGAGLLVLAQLVNYLLEEFSLEGSLLVLAGVLLNMCVFSSAYRPLGNSESVPPKRGNPKAVTSLKSKSGSTDSGLLSSESGSSSLETDSDDLESGNIGNAEKPVQTTDVDSVLEPCLACIEDSDTLLAKKDCSVDEDSHNYNVDEQEEMMPRAENYQRALNNEKETAVSADDSTHHNVSSHNGQTHDDCAKVSSTVTPSSKTEDPNAFFTDLHQKQATQRPPYRGRGVRQLWSSAYNIPTQPPQFHHRLRHSSAYDVFHLGPTSTRRGGAARGLFPLAERPLGLANPRYQLQSRSYNDHYQIKTEDGLQGESDQQSNVSYRHLHEHDFSRHHQFQTHHRRNHHHNSHSELDNGSNLYLTGSISTLRNLQIKHILHLATPQHAGLFSSPETPTAPKSFEANCHLLHASKSHISESSLHLPLPSHAKTDFFERQLSQQSGASAFPAEDESSSVCQISNKHIRSPILRLSSKQSLETSSGVPYHPIETSDMLDSSLAVSEWSLHLDGAQIVSPVDLEASPQDSLSVPATGYSLRQLLRMPCFYLFCIGSCLIQIGYPIPSIFLANLAYDQGLTTAHTTLIMGVMGGLNVAGRLLSGLLSNCGVNPLTLLYTTLFLGGVVCLLVPLFTTLWSLVLFAGLFGFLLGGFPPVQPLVIVEYFGLNSLASVFGLLTTIKGASSMLGPPLAGLVYDASGQYPMSFVFGGVVFILSAAVHMAMPFFRPRMN</sequence>
<evidence type="ECO:0000256" key="3">
    <source>
        <dbReference type="SAM" id="Phobius"/>
    </source>
</evidence>
<dbReference type="GO" id="GO:0008028">
    <property type="term" value="F:monocarboxylic acid transmembrane transporter activity"/>
    <property type="evidence" value="ECO:0007669"/>
    <property type="project" value="TreeGrafter"/>
</dbReference>